<accession>A0A8R2JRJ5</accession>
<comment type="cofactor">
    <cofactor evidence="12">
        <name>Fe(2+)</name>
        <dbReference type="ChEBI" id="CHEBI:29033"/>
    </cofactor>
</comment>
<proteinExistence type="inferred from homology"/>
<dbReference type="AlphaFoldDB" id="A0A8R2JRJ5"/>
<evidence type="ECO:0000256" key="1">
    <source>
        <dbReference type="ARBA" id="ARBA00004141"/>
    </source>
</evidence>
<evidence type="ECO:0000259" key="15">
    <source>
        <dbReference type="Pfam" id="PF00487"/>
    </source>
</evidence>
<comment type="subcellular location">
    <subcellularLocation>
        <location evidence="1">Membrane</location>
        <topology evidence="1">Multi-pass membrane protein</topology>
    </subcellularLocation>
</comment>
<feature type="transmembrane region" description="Helical" evidence="14">
    <location>
        <begin position="334"/>
        <end position="355"/>
    </location>
</feature>
<evidence type="ECO:0000256" key="10">
    <source>
        <dbReference type="ARBA" id="ARBA00023136"/>
    </source>
</evidence>
<dbReference type="Proteomes" id="UP000007819">
    <property type="component" value="Chromosome A2"/>
</dbReference>
<comment type="domain">
    <text evidence="12">The histidine box domains are involved in binding the catalytic metal ions.</text>
</comment>
<reference evidence="17" key="1">
    <citation type="submission" date="2010-06" db="EMBL/GenBank/DDBJ databases">
        <authorList>
            <person name="Jiang H."/>
            <person name="Abraham K."/>
            <person name="Ali S."/>
            <person name="Alsbrooks S.L."/>
            <person name="Anim B.N."/>
            <person name="Anosike U.S."/>
            <person name="Attaway T."/>
            <person name="Bandaranaike D.P."/>
            <person name="Battles P.K."/>
            <person name="Bell S.N."/>
            <person name="Bell A.V."/>
            <person name="Beltran B."/>
            <person name="Bickham C."/>
            <person name="Bustamante Y."/>
            <person name="Caleb T."/>
            <person name="Canada A."/>
            <person name="Cardenas V."/>
            <person name="Carter K."/>
            <person name="Chacko J."/>
            <person name="Chandrabose M.N."/>
            <person name="Chavez D."/>
            <person name="Chavez A."/>
            <person name="Chen L."/>
            <person name="Chu H.-S."/>
            <person name="Claassen K.J."/>
            <person name="Cockrell R."/>
            <person name="Collins M."/>
            <person name="Cooper J.A."/>
            <person name="Cree A."/>
            <person name="Curry S.M."/>
            <person name="Da Y."/>
            <person name="Dao M.D."/>
            <person name="Das B."/>
            <person name="Davila M.-L."/>
            <person name="Davy-Carroll L."/>
            <person name="Denson S."/>
            <person name="Dinh H."/>
            <person name="Ebong V.E."/>
            <person name="Edwards J.R."/>
            <person name="Egan A."/>
            <person name="El-Daye J."/>
            <person name="Escobedo L."/>
            <person name="Fernandez S."/>
            <person name="Fernando P.R."/>
            <person name="Flagg N."/>
            <person name="Forbes L.D."/>
            <person name="Fowler R.G."/>
            <person name="Fu Q."/>
            <person name="Gabisi R.A."/>
            <person name="Ganer J."/>
            <person name="Garbino Pronczuk A."/>
            <person name="Garcia R.M."/>
            <person name="Garner T."/>
            <person name="Garrett T.E."/>
            <person name="Gonzalez D.A."/>
            <person name="Hamid H."/>
            <person name="Hawkins E.S."/>
            <person name="Hirani K."/>
            <person name="Hogues M.E."/>
            <person name="Hollins B."/>
            <person name="Hsiao C.-H."/>
            <person name="Jabil R."/>
            <person name="James M.L."/>
            <person name="Jhangiani S.N."/>
            <person name="Johnson B."/>
            <person name="Johnson Q."/>
            <person name="Joshi V."/>
            <person name="Kalu J.B."/>
            <person name="Kam C."/>
            <person name="Kashfia A."/>
            <person name="Keebler J."/>
            <person name="Kisamo H."/>
            <person name="Kovar C.L."/>
            <person name="Lago L.A."/>
            <person name="Lai C.-Y."/>
            <person name="Laidlaw J."/>
            <person name="Lara F."/>
            <person name="Le T.-K."/>
            <person name="Lee S.L."/>
            <person name="Legall F.H."/>
            <person name="Lemon S.J."/>
            <person name="Lewis L.R."/>
            <person name="Li B."/>
            <person name="Liu Y."/>
            <person name="Liu Y.-S."/>
            <person name="Lopez J."/>
            <person name="Lozado R.J."/>
            <person name="Lu J."/>
            <person name="Madu R.C."/>
            <person name="Maheshwari M."/>
            <person name="Maheshwari R."/>
            <person name="Malloy K."/>
            <person name="Martinez E."/>
            <person name="Mathew T."/>
            <person name="Mercado I.C."/>
            <person name="Mercado C."/>
            <person name="Meyer B."/>
            <person name="Montgomery K."/>
            <person name="Morgan M.B."/>
            <person name="Munidasa M."/>
            <person name="Nazareth L.V."/>
            <person name="Nelson J."/>
            <person name="Ng B.M."/>
            <person name="Nguyen N.B."/>
            <person name="Nguyen P.Q."/>
            <person name="Nguyen T."/>
            <person name="Obregon M."/>
            <person name="Okwuonu G.O."/>
            <person name="Onwere C.G."/>
            <person name="Orozco G."/>
            <person name="Parra A."/>
            <person name="Patel S."/>
            <person name="Patil S."/>
            <person name="Perez A."/>
            <person name="Perez Y."/>
            <person name="Pham C."/>
            <person name="Primus E.L."/>
            <person name="Pu L.-L."/>
            <person name="Puazo M."/>
            <person name="Qin X."/>
            <person name="Quiroz J.B."/>
            <person name="Reese J."/>
            <person name="Richards S."/>
            <person name="Rives C.M."/>
            <person name="Robberts R."/>
            <person name="Ruiz S.J."/>
            <person name="Ruiz M.J."/>
            <person name="Santibanez J."/>
            <person name="Schneider B.W."/>
            <person name="Sisson I."/>
            <person name="Smith M."/>
            <person name="Sodergren E."/>
            <person name="Song X.-Z."/>
            <person name="Song B.B."/>
            <person name="Summersgill H."/>
            <person name="Thelus R."/>
            <person name="Thornton R.D."/>
            <person name="Trejos Z.Y."/>
            <person name="Usmani K."/>
            <person name="Vattathil S."/>
            <person name="Villasana D."/>
            <person name="Walker D.L."/>
            <person name="Wang S."/>
            <person name="Wang K."/>
            <person name="White C.S."/>
            <person name="Williams A.C."/>
            <person name="Williamson J."/>
            <person name="Wilson K."/>
            <person name="Woghiren I.O."/>
            <person name="Woodworth J.R."/>
            <person name="Worley K.C."/>
            <person name="Wright R.A."/>
            <person name="Wu W."/>
            <person name="Young L."/>
            <person name="Zhang L."/>
            <person name="Zhang J."/>
            <person name="Zhu Y."/>
            <person name="Muzny D.M."/>
            <person name="Weinstock G."/>
            <person name="Gibbs R.A."/>
        </authorList>
    </citation>
    <scope>NUCLEOTIDE SEQUENCE [LARGE SCALE GENOMIC DNA]</scope>
    <source>
        <strain evidence="17">LSR1</strain>
    </source>
</reference>
<evidence type="ECO:0000256" key="6">
    <source>
        <dbReference type="ARBA" id="ARBA00022989"/>
    </source>
</evidence>
<reference evidence="16" key="2">
    <citation type="submission" date="2022-06" db="UniProtKB">
        <authorList>
            <consortium name="EnsemblMetazoa"/>
        </authorList>
    </citation>
    <scope>IDENTIFICATION</scope>
</reference>
<evidence type="ECO:0000313" key="16">
    <source>
        <dbReference type="EnsemblMetazoa" id="XP_029345352.1"/>
    </source>
</evidence>
<evidence type="ECO:0000256" key="9">
    <source>
        <dbReference type="ARBA" id="ARBA00023098"/>
    </source>
</evidence>
<sequence length="641" mass="72973">MACNNRDELKENCGKISNNNVVGGKLSYSSCNESADRTLKVTPNVGGKKSSKGSNAKSSRGKLRRGKNSVGTLDQAIRKRNIFTAVAKMPTEIQTTLIENGWIGKIMVGDDCFRRNGASVEVISLHNNIERVKVVVKRYESGLVWTDAHSGGVNWMTLHPDVVVNRFPRDWNAAMKLCGHALAGQSEFDNHYPRAYPACTEGIHAESFVADYSLTACVSLLRAFVDGGHQTMCAKNGQRLIYTLLATAQELLFGKKLFFDWQLGDNWALKSMDILDRDLVAAENDRKDGGSPGTKDQPEYVYRRQIVWFNTIGFLVLHLGALYGMYLFLTSTMVLTMLWTMLVAGASAFSVTMGAHRLYTHRTFKCNDWVKALLVFGQTVAGQNCLYVWIRDHRQHHKYSDTVADPHNASRGFFFSHIGWLMVRKHPEVIEKGKKIDMTDIEMDPYVMFQKKYYKILFTILAMLMPMVVPFVFWRETLWNGFFVCFLFRLMTVLNLTWLVNSAAHLYGNKPFTNDIMPVENVYVSMFGLGEGWHNYHHSFPWDYRAAEFGQYFNLTTMLIDFFEEMGWVWDKKYATPAMVRSRVAKRGDGTHCKYARPQLKDGGGEPPEGVADDETYEELFWLEERSAKTAERVVEALQKG</sequence>
<keyword evidence="4 12" id="KW-0812">Transmembrane</keyword>
<evidence type="ECO:0000256" key="14">
    <source>
        <dbReference type="SAM" id="Phobius"/>
    </source>
</evidence>
<dbReference type="PANTHER" id="PTHR11351">
    <property type="entry name" value="ACYL-COA DESATURASE"/>
    <property type="match status" value="1"/>
</dbReference>
<feature type="transmembrane region" description="Helical" evidence="14">
    <location>
        <begin position="479"/>
        <end position="500"/>
    </location>
</feature>
<feature type="domain" description="Fatty acid desaturase" evidence="15">
    <location>
        <begin position="337"/>
        <end position="546"/>
    </location>
</feature>
<evidence type="ECO:0000256" key="12">
    <source>
        <dbReference type="RuleBase" id="RU000581"/>
    </source>
</evidence>
<evidence type="ECO:0000256" key="11">
    <source>
        <dbReference type="ARBA" id="ARBA00023160"/>
    </source>
</evidence>
<keyword evidence="11 12" id="KW-0275">Fatty acid biosynthesis</keyword>
<evidence type="ECO:0000256" key="13">
    <source>
        <dbReference type="SAM" id="MobiDB-lite"/>
    </source>
</evidence>
<feature type="transmembrane region" description="Helical" evidence="14">
    <location>
        <begin position="307"/>
        <end position="328"/>
    </location>
</feature>
<keyword evidence="7 12" id="KW-0560">Oxidoreductase</keyword>
<keyword evidence="3 12" id="KW-0444">Lipid biosynthesis</keyword>
<dbReference type="EnsemblMetazoa" id="XM_029489492.1">
    <property type="protein sequence ID" value="XP_029345352.1"/>
    <property type="gene ID" value="LOC100572769"/>
</dbReference>
<feature type="compositionally biased region" description="Low complexity" evidence="13">
    <location>
        <begin position="46"/>
        <end position="58"/>
    </location>
</feature>
<name>A0A8R2JRJ5_ACYPI</name>
<dbReference type="InterPro" id="IPR005804">
    <property type="entry name" value="FA_desaturase_dom"/>
</dbReference>
<evidence type="ECO:0000256" key="8">
    <source>
        <dbReference type="ARBA" id="ARBA00023004"/>
    </source>
</evidence>
<evidence type="ECO:0000256" key="5">
    <source>
        <dbReference type="ARBA" id="ARBA00022832"/>
    </source>
</evidence>
<dbReference type="CDD" id="cd03505">
    <property type="entry name" value="Delta9-FADS-like"/>
    <property type="match status" value="1"/>
</dbReference>
<evidence type="ECO:0000256" key="7">
    <source>
        <dbReference type="ARBA" id="ARBA00023002"/>
    </source>
</evidence>
<dbReference type="GO" id="GO:0004768">
    <property type="term" value="F:stearoyl-CoA 9-desaturase activity"/>
    <property type="evidence" value="ECO:0007669"/>
    <property type="project" value="TreeGrafter"/>
</dbReference>
<keyword evidence="17" id="KW-1185">Reference proteome</keyword>
<dbReference type="GO" id="GO:0005506">
    <property type="term" value="F:iron ion binding"/>
    <property type="evidence" value="ECO:0007669"/>
    <property type="project" value="TreeGrafter"/>
</dbReference>
<comment type="similarity">
    <text evidence="2 12">Belongs to the fatty acid desaturase type 1 family.</text>
</comment>
<organism evidence="16 17">
    <name type="scientific">Acyrthosiphon pisum</name>
    <name type="common">Pea aphid</name>
    <dbReference type="NCBI Taxonomy" id="7029"/>
    <lineage>
        <taxon>Eukaryota</taxon>
        <taxon>Metazoa</taxon>
        <taxon>Ecdysozoa</taxon>
        <taxon>Arthropoda</taxon>
        <taxon>Hexapoda</taxon>
        <taxon>Insecta</taxon>
        <taxon>Pterygota</taxon>
        <taxon>Neoptera</taxon>
        <taxon>Paraneoptera</taxon>
        <taxon>Hemiptera</taxon>
        <taxon>Sternorrhyncha</taxon>
        <taxon>Aphidomorpha</taxon>
        <taxon>Aphidoidea</taxon>
        <taxon>Aphididae</taxon>
        <taxon>Macrosiphini</taxon>
        <taxon>Acyrthosiphon</taxon>
    </lineage>
</organism>
<dbReference type="Pfam" id="PF00487">
    <property type="entry name" value="FA_desaturase"/>
    <property type="match status" value="1"/>
</dbReference>
<evidence type="ECO:0000256" key="3">
    <source>
        <dbReference type="ARBA" id="ARBA00022516"/>
    </source>
</evidence>
<evidence type="ECO:0000256" key="2">
    <source>
        <dbReference type="ARBA" id="ARBA00009295"/>
    </source>
</evidence>
<keyword evidence="5" id="KW-0276">Fatty acid metabolism</keyword>
<dbReference type="PRINTS" id="PR00075">
    <property type="entry name" value="FACDDSATRASE"/>
</dbReference>
<dbReference type="GO" id="GO:0006636">
    <property type="term" value="P:unsaturated fatty acid biosynthetic process"/>
    <property type="evidence" value="ECO:0007669"/>
    <property type="project" value="TreeGrafter"/>
</dbReference>
<dbReference type="OrthoDB" id="202825at2759"/>
<dbReference type="PANTHER" id="PTHR11351:SF92">
    <property type="entry name" value="ACYL-COA DESATURASE 2-LIKE PROTEIN"/>
    <property type="match status" value="1"/>
</dbReference>
<keyword evidence="8" id="KW-0408">Iron</keyword>
<evidence type="ECO:0000256" key="4">
    <source>
        <dbReference type="ARBA" id="ARBA00022692"/>
    </source>
</evidence>
<dbReference type="InterPro" id="IPR015876">
    <property type="entry name" value="Acyl-CoA_DS"/>
</dbReference>
<keyword evidence="6 14" id="KW-1133">Transmembrane helix</keyword>
<keyword evidence="9" id="KW-0443">Lipid metabolism</keyword>
<dbReference type="GO" id="GO:0005789">
    <property type="term" value="C:endoplasmic reticulum membrane"/>
    <property type="evidence" value="ECO:0007669"/>
    <property type="project" value="TreeGrafter"/>
</dbReference>
<evidence type="ECO:0000313" key="17">
    <source>
        <dbReference type="Proteomes" id="UP000007819"/>
    </source>
</evidence>
<feature type="region of interest" description="Disordered" evidence="13">
    <location>
        <begin position="40"/>
        <end position="69"/>
    </location>
</feature>
<keyword evidence="10 14" id="KW-0472">Membrane</keyword>
<feature type="transmembrane region" description="Helical" evidence="14">
    <location>
        <begin position="453"/>
        <end position="473"/>
    </location>
</feature>
<protein>
    <recommendedName>
        <fullName evidence="15">Fatty acid desaturase domain-containing protein</fullName>
    </recommendedName>
</protein>